<keyword evidence="7" id="KW-1185">Reference proteome</keyword>
<feature type="transmembrane region" description="Helical" evidence="4">
    <location>
        <begin position="335"/>
        <end position="353"/>
    </location>
</feature>
<dbReference type="InterPro" id="IPR020846">
    <property type="entry name" value="MFS_dom"/>
</dbReference>
<feature type="transmembrane region" description="Helical" evidence="4">
    <location>
        <begin position="100"/>
        <end position="122"/>
    </location>
</feature>
<feature type="transmembrane region" description="Helical" evidence="4">
    <location>
        <begin position="42"/>
        <end position="62"/>
    </location>
</feature>
<evidence type="ECO:0000256" key="3">
    <source>
        <dbReference type="ARBA" id="ARBA00023136"/>
    </source>
</evidence>
<sequence length="396" mass="42470">MSDPVARRILLAGFFSQLLCLGIARFAYTPLIPLMSGAGLTEALAGYLAAVNYLGYFAGALLAVRLKNWQWKFYAYRTGLVFAVISTLATAYSSDPLFWGLWRFLAGLSSAASMLLASGLILQQLAARGAKAELGLHFAGLGLGIALVALLVELFSVVTLSWDQQWLALGVLGLVLMIPAWRWLPAPQLSLSTNNAAATPLALPRSFLWPLFLMYFCAGYGYVVTITFIVAMASQNAELTGFGNWAFFALGIGAAPAAILWDRVARLSGYLVSLRWALLLNALAIVLPVLWSQSLVLFFSAFLFGISFVGCVSLMLTMAGRLLPEKPAQLMGKMTLCYGTAQVLAPAISGYLAKQSGSFDSGLLLASVITLCGAAVLTLLIRRTASDHLAMRGSRE</sequence>
<evidence type="ECO:0000259" key="5">
    <source>
        <dbReference type="PROSITE" id="PS50850"/>
    </source>
</evidence>
<dbReference type="Proteomes" id="UP001257909">
    <property type="component" value="Unassembled WGS sequence"/>
</dbReference>
<dbReference type="InterPro" id="IPR010645">
    <property type="entry name" value="MFS_4"/>
</dbReference>
<reference evidence="6 7" key="1">
    <citation type="submission" date="2023-07" db="EMBL/GenBank/DDBJ databases">
        <title>Sorghum-associated microbial communities from plants grown in Nebraska, USA.</title>
        <authorList>
            <person name="Schachtman D."/>
        </authorList>
    </citation>
    <scope>NUCLEOTIDE SEQUENCE [LARGE SCALE GENOMIC DNA]</scope>
    <source>
        <strain evidence="6 7">4138</strain>
    </source>
</reference>
<feature type="transmembrane region" description="Helical" evidence="4">
    <location>
        <begin position="206"/>
        <end position="230"/>
    </location>
</feature>
<comment type="caution">
    <text evidence="6">The sequence shown here is derived from an EMBL/GenBank/DDBJ whole genome shotgun (WGS) entry which is preliminary data.</text>
</comment>
<feature type="domain" description="Major facilitator superfamily (MFS) profile" evidence="5">
    <location>
        <begin position="6"/>
        <end position="385"/>
    </location>
</feature>
<dbReference type="RefSeq" id="WP_310280399.1">
    <property type="nucleotide sequence ID" value="NZ_JAVDWR010000014.1"/>
</dbReference>
<accession>A0ABU1W3I2</accession>
<dbReference type="PANTHER" id="PTHR23537">
    <property type="match status" value="1"/>
</dbReference>
<feature type="transmembrane region" description="Helical" evidence="4">
    <location>
        <begin position="273"/>
        <end position="291"/>
    </location>
</feature>
<evidence type="ECO:0000256" key="1">
    <source>
        <dbReference type="ARBA" id="ARBA00022692"/>
    </source>
</evidence>
<evidence type="ECO:0000256" key="4">
    <source>
        <dbReference type="SAM" id="Phobius"/>
    </source>
</evidence>
<dbReference type="PROSITE" id="PS50850">
    <property type="entry name" value="MFS"/>
    <property type="match status" value="1"/>
</dbReference>
<keyword evidence="1 4" id="KW-0812">Transmembrane</keyword>
<protein>
    <submittedName>
        <fullName evidence="6">MFS family arabinose efflux permease</fullName>
    </submittedName>
</protein>
<dbReference type="PANTHER" id="PTHR23537:SF1">
    <property type="entry name" value="SUGAR TRANSPORTER"/>
    <property type="match status" value="1"/>
</dbReference>
<feature type="transmembrane region" description="Helical" evidence="4">
    <location>
        <begin position="359"/>
        <end position="381"/>
    </location>
</feature>
<feature type="transmembrane region" description="Helical" evidence="4">
    <location>
        <begin position="74"/>
        <end position="94"/>
    </location>
</feature>
<feature type="transmembrane region" description="Helical" evidence="4">
    <location>
        <begin position="166"/>
        <end position="185"/>
    </location>
</feature>
<feature type="transmembrane region" description="Helical" evidence="4">
    <location>
        <begin position="297"/>
        <end position="323"/>
    </location>
</feature>
<keyword evidence="3 4" id="KW-0472">Membrane</keyword>
<feature type="transmembrane region" description="Helical" evidence="4">
    <location>
        <begin position="242"/>
        <end position="261"/>
    </location>
</feature>
<dbReference type="Gene3D" id="1.20.1250.20">
    <property type="entry name" value="MFS general substrate transporter like domains"/>
    <property type="match status" value="2"/>
</dbReference>
<dbReference type="EMBL" id="JAVDWR010000014">
    <property type="protein sequence ID" value="MDR7122283.1"/>
    <property type="molecule type" value="Genomic_DNA"/>
</dbReference>
<evidence type="ECO:0000313" key="7">
    <source>
        <dbReference type="Proteomes" id="UP001257909"/>
    </source>
</evidence>
<evidence type="ECO:0000256" key="2">
    <source>
        <dbReference type="ARBA" id="ARBA00022989"/>
    </source>
</evidence>
<gene>
    <name evidence="6" type="ORF">J2W69_003242</name>
</gene>
<feature type="transmembrane region" description="Helical" evidence="4">
    <location>
        <begin position="134"/>
        <end position="160"/>
    </location>
</feature>
<keyword evidence="2 4" id="KW-1133">Transmembrane helix</keyword>
<organism evidence="6 7">
    <name type="scientific">Rheinheimera soli</name>
    <dbReference type="NCBI Taxonomy" id="443616"/>
    <lineage>
        <taxon>Bacteria</taxon>
        <taxon>Pseudomonadati</taxon>
        <taxon>Pseudomonadota</taxon>
        <taxon>Gammaproteobacteria</taxon>
        <taxon>Chromatiales</taxon>
        <taxon>Chromatiaceae</taxon>
        <taxon>Rheinheimera</taxon>
    </lineage>
</organism>
<dbReference type="Pfam" id="PF06779">
    <property type="entry name" value="MFS_4"/>
    <property type="match status" value="1"/>
</dbReference>
<evidence type="ECO:0000313" key="6">
    <source>
        <dbReference type="EMBL" id="MDR7122283.1"/>
    </source>
</evidence>
<dbReference type="SUPFAM" id="SSF103473">
    <property type="entry name" value="MFS general substrate transporter"/>
    <property type="match status" value="1"/>
</dbReference>
<proteinExistence type="predicted"/>
<dbReference type="InterPro" id="IPR036259">
    <property type="entry name" value="MFS_trans_sf"/>
</dbReference>
<name>A0ABU1W3I2_9GAMM</name>